<evidence type="ECO:0000313" key="4">
    <source>
        <dbReference type="Proteomes" id="UP000422108"/>
    </source>
</evidence>
<protein>
    <submittedName>
        <fullName evidence="3">Amidophosphoribosyltransferase</fullName>
    </submittedName>
</protein>
<dbReference type="GO" id="GO:0016757">
    <property type="term" value="F:glycosyltransferase activity"/>
    <property type="evidence" value="ECO:0007669"/>
    <property type="project" value="UniProtKB-KW"/>
</dbReference>
<dbReference type="SUPFAM" id="SSF53271">
    <property type="entry name" value="PRTase-like"/>
    <property type="match status" value="1"/>
</dbReference>
<dbReference type="EMBL" id="AP021879">
    <property type="protein sequence ID" value="BBO93502.1"/>
    <property type="molecule type" value="Genomic_DNA"/>
</dbReference>
<dbReference type="InterPro" id="IPR051910">
    <property type="entry name" value="ComF/GntX_DNA_util-trans"/>
</dbReference>
<organism evidence="3 4">
    <name type="scientific">Desulfosarcina ovata subsp. ovata</name>
    <dbReference type="NCBI Taxonomy" id="2752305"/>
    <lineage>
        <taxon>Bacteria</taxon>
        <taxon>Pseudomonadati</taxon>
        <taxon>Thermodesulfobacteriota</taxon>
        <taxon>Desulfobacteria</taxon>
        <taxon>Desulfobacterales</taxon>
        <taxon>Desulfosarcinaceae</taxon>
        <taxon>Desulfosarcina</taxon>
    </lineage>
</organism>
<dbReference type="AlphaFoldDB" id="A0A5K8ALE6"/>
<dbReference type="Proteomes" id="UP000422108">
    <property type="component" value="Chromosome"/>
</dbReference>
<evidence type="ECO:0000259" key="2">
    <source>
        <dbReference type="Pfam" id="PF00156"/>
    </source>
</evidence>
<keyword evidence="4" id="KW-1185">Reference proteome</keyword>
<evidence type="ECO:0000313" key="3">
    <source>
        <dbReference type="EMBL" id="BBO93502.1"/>
    </source>
</evidence>
<comment type="similarity">
    <text evidence="1">Belongs to the ComF/GntX family.</text>
</comment>
<feature type="domain" description="Phosphoribosyltransferase" evidence="2">
    <location>
        <begin position="190"/>
        <end position="262"/>
    </location>
</feature>
<keyword evidence="3" id="KW-0328">Glycosyltransferase</keyword>
<dbReference type="Pfam" id="PF00156">
    <property type="entry name" value="Pribosyltran"/>
    <property type="match status" value="1"/>
</dbReference>
<keyword evidence="3" id="KW-0808">Transferase</keyword>
<gene>
    <name evidence="3" type="ORF">DSCOOX_66820</name>
</gene>
<dbReference type="InterPro" id="IPR029057">
    <property type="entry name" value="PRTase-like"/>
</dbReference>
<name>A0A5K8ALE6_9BACT</name>
<dbReference type="PANTHER" id="PTHR47505:SF1">
    <property type="entry name" value="DNA UTILIZATION PROTEIN YHGH"/>
    <property type="match status" value="1"/>
</dbReference>
<dbReference type="PANTHER" id="PTHR47505">
    <property type="entry name" value="DNA UTILIZATION PROTEIN YHGH"/>
    <property type="match status" value="1"/>
</dbReference>
<reference evidence="3 4" key="1">
    <citation type="submission" date="2019-11" db="EMBL/GenBank/DDBJ databases">
        <title>Comparative genomics of hydrocarbon-degrading Desulfosarcina strains.</title>
        <authorList>
            <person name="Watanabe M."/>
            <person name="Kojima H."/>
            <person name="Fukui M."/>
        </authorList>
    </citation>
    <scope>NUCLEOTIDE SEQUENCE [LARGE SCALE GENOMIC DNA]</scope>
    <source>
        <strain evidence="4">oXyS1</strain>
    </source>
</reference>
<evidence type="ECO:0000256" key="1">
    <source>
        <dbReference type="ARBA" id="ARBA00008007"/>
    </source>
</evidence>
<dbReference type="CDD" id="cd06223">
    <property type="entry name" value="PRTases_typeI"/>
    <property type="match status" value="1"/>
</dbReference>
<dbReference type="Gene3D" id="3.40.50.2020">
    <property type="match status" value="1"/>
</dbReference>
<dbReference type="RefSeq" id="WP_162459241.1">
    <property type="nucleotide sequence ID" value="NZ_AP021879.1"/>
</dbReference>
<proteinExistence type="inferred from homology"/>
<dbReference type="InterPro" id="IPR000836">
    <property type="entry name" value="PRTase_dom"/>
</dbReference>
<accession>A0A5K8ALE6</accession>
<sequence length="264" mass="29428">MGGPVVRRWLFSAIDALFPFCCRRCGHLFLRGGSQRPATDGAVADPDLSQALADQFCPVCRQRWTAVSSPFCSRCGLVFKSREGDNHLCGRCLERPGAFTRARALGIYDETLRSAIHALKFRGIVALAVPLGDLLLDVFRRHWEPGEIDLVAPVPLHRRRFRQRGFNQAYLLIRHWNLPTGGTIVRDLLVRRRATPPQTGMDRRQRRRNIKNAFGVRQPGQAAGKRVLLVDDVLTTGATADACARTLLQAGAERVDLLTLARAL</sequence>